<dbReference type="PROSITE" id="PS50112">
    <property type="entry name" value="PAS"/>
    <property type="match status" value="1"/>
</dbReference>
<evidence type="ECO:0000313" key="10">
    <source>
        <dbReference type="EMBL" id="MRV73529.1"/>
    </source>
</evidence>
<feature type="domain" description="PAS" evidence="8">
    <location>
        <begin position="356"/>
        <end position="427"/>
    </location>
</feature>
<dbReference type="SMART" id="SM00387">
    <property type="entry name" value="HATPase_c"/>
    <property type="match status" value="1"/>
</dbReference>
<reference evidence="10 11" key="1">
    <citation type="submission" date="2019-11" db="EMBL/GenBank/DDBJ databases">
        <title>Novel species isolated from a subtropical stream in China.</title>
        <authorList>
            <person name="Lu H."/>
        </authorList>
    </citation>
    <scope>NUCLEOTIDE SEQUENCE [LARGE SCALE GENOMIC DNA]</scope>
    <source>
        <strain evidence="10 11">FT92W</strain>
    </source>
</reference>
<dbReference type="InterPro" id="IPR003594">
    <property type="entry name" value="HATPase_dom"/>
</dbReference>
<dbReference type="SMART" id="SM00086">
    <property type="entry name" value="PAC"/>
    <property type="match status" value="1"/>
</dbReference>
<dbReference type="SUPFAM" id="SSF55874">
    <property type="entry name" value="ATPase domain of HSP90 chaperone/DNA topoisomerase II/histidine kinase"/>
    <property type="match status" value="1"/>
</dbReference>
<dbReference type="Gene3D" id="3.30.565.10">
    <property type="entry name" value="Histidine kinase-like ATPase, C-terminal domain"/>
    <property type="match status" value="1"/>
</dbReference>
<evidence type="ECO:0000259" key="9">
    <source>
        <dbReference type="PROSITE" id="PS50113"/>
    </source>
</evidence>
<dbReference type="InterPro" id="IPR004358">
    <property type="entry name" value="Sig_transdc_His_kin-like_C"/>
</dbReference>
<proteinExistence type="predicted"/>
<dbReference type="SUPFAM" id="SSF47384">
    <property type="entry name" value="Homodimeric domain of signal transducing histidine kinase"/>
    <property type="match status" value="1"/>
</dbReference>
<evidence type="ECO:0000256" key="1">
    <source>
        <dbReference type="ARBA" id="ARBA00000085"/>
    </source>
</evidence>
<evidence type="ECO:0000256" key="2">
    <source>
        <dbReference type="ARBA" id="ARBA00012438"/>
    </source>
</evidence>
<dbReference type="InterPro" id="IPR013655">
    <property type="entry name" value="PAS_fold_3"/>
</dbReference>
<dbReference type="PANTHER" id="PTHR43304">
    <property type="entry name" value="PHYTOCHROME-LIKE PROTEIN CPH1"/>
    <property type="match status" value="1"/>
</dbReference>
<keyword evidence="6" id="KW-0812">Transmembrane</keyword>
<dbReference type="PROSITE" id="PS50109">
    <property type="entry name" value="HIS_KIN"/>
    <property type="match status" value="1"/>
</dbReference>
<dbReference type="CDD" id="cd18774">
    <property type="entry name" value="PDC2_HK_sensor"/>
    <property type="match status" value="1"/>
</dbReference>
<dbReference type="InterPro" id="IPR000700">
    <property type="entry name" value="PAS-assoc_C"/>
</dbReference>
<evidence type="ECO:0000256" key="3">
    <source>
        <dbReference type="ARBA" id="ARBA00022553"/>
    </source>
</evidence>
<dbReference type="Pfam" id="PF08447">
    <property type="entry name" value="PAS_3"/>
    <property type="match status" value="1"/>
</dbReference>
<sequence length="721" mass="78081">MRRKIPGVRASLAVLVVGCVLPLASVAAFLIVDFYEREQAVLMENTVSRARAIMAVVDHGFESTASALQALATSHQLHDGDLKGFHERAVDVLDMIHADSIVLVDPSGALLLSTRRPYGTPLPRLRATPLLRRILQTGKPGVSDMFMGPIANQYVYTVGVPVRRDGAIVMSLNATWTPIRLHGVLAQQKLANTWRAAIIDSTGHIAARTHDNTRFVGKEVVPALLQRLRTSAEGVLEANTLDGIPVLTAYSRSSASGWSVALGIPVDELTRGFHRSLVWLIAGTVAALALGLVLAWRIGGGIARSMHALVEPARKVAGGGMAPLPQLEVREANEVALALHDAAAVVSDAQAGMRESEQRLALAVNAARMGIWVRDLVHGGIWVSDVWRELMGFTAEQEVTMSVFLERVHADDRAALMRTLYEAQEAGGGYQTEFRVQLPDGTQRWVGSHGSIECGSDGRARLARGVSFDITQRKQAELEAQHKQKEVMHLSRVAMLGELSGALAHELNQPLTAILSNAQAAQRFMRLPQPDLDEVRDILQDIIDEDQRAGEIILRLRRLFSNADMPRQAVELNELVSGVTVLLRNDLINHGVKLIVEPAPAGMAVSADPVQLQQVLVNLLMNACDAMADTQGERTVTVRAGLAEEGRADIAVSDCGSGVPQAMLERIFESFYTTKARGMGLGLSICRTIVKAHGGELRAENNPGQGATFHLVLPLQETQQP</sequence>
<name>A0A7X2LV38_9BURK</name>
<dbReference type="InterPro" id="IPR036890">
    <property type="entry name" value="HATPase_C_sf"/>
</dbReference>
<dbReference type="SUPFAM" id="SSF55785">
    <property type="entry name" value="PYP-like sensor domain (PAS domain)"/>
    <property type="match status" value="1"/>
</dbReference>
<dbReference type="InterPro" id="IPR035965">
    <property type="entry name" value="PAS-like_dom_sf"/>
</dbReference>
<feature type="transmembrane region" description="Helical" evidence="6">
    <location>
        <begin position="277"/>
        <end position="296"/>
    </location>
</feature>
<evidence type="ECO:0000256" key="5">
    <source>
        <dbReference type="ARBA" id="ARBA00022777"/>
    </source>
</evidence>
<feature type="domain" description="PAC" evidence="9">
    <location>
        <begin position="430"/>
        <end position="482"/>
    </location>
</feature>
<keyword evidence="6" id="KW-0472">Membrane</keyword>
<dbReference type="CDD" id="cd18773">
    <property type="entry name" value="PDC1_HK_sensor"/>
    <property type="match status" value="1"/>
</dbReference>
<feature type="domain" description="Histidine kinase" evidence="7">
    <location>
        <begin position="502"/>
        <end position="717"/>
    </location>
</feature>
<dbReference type="EC" id="2.7.13.3" evidence="2"/>
<gene>
    <name evidence="10" type="ORF">GJ700_17590</name>
</gene>
<dbReference type="CDD" id="cd00082">
    <property type="entry name" value="HisKA"/>
    <property type="match status" value="1"/>
</dbReference>
<dbReference type="InterPro" id="IPR005467">
    <property type="entry name" value="His_kinase_dom"/>
</dbReference>
<dbReference type="Gene3D" id="2.10.70.100">
    <property type="match status" value="1"/>
</dbReference>
<dbReference type="PROSITE" id="PS50113">
    <property type="entry name" value="PAC"/>
    <property type="match status" value="1"/>
</dbReference>
<dbReference type="Gene3D" id="1.10.287.130">
    <property type="match status" value="1"/>
</dbReference>
<organism evidence="10 11">
    <name type="scientific">Pseudoduganella rivuli</name>
    <dbReference type="NCBI Taxonomy" id="2666085"/>
    <lineage>
        <taxon>Bacteria</taxon>
        <taxon>Pseudomonadati</taxon>
        <taxon>Pseudomonadota</taxon>
        <taxon>Betaproteobacteria</taxon>
        <taxon>Burkholderiales</taxon>
        <taxon>Oxalobacteraceae</taxon>
        <taxon>Telluria group</taxon>
        <taxon>Pseudoduganella</taxon>
    </lineage>
</organism>
<dbReference type="Pfam" id="PF00512">
    <property type="entry name" value="HisKA"/>
    <property type="match status" value="1"/>
</dbReference>
<dbReference type="NCBIfam" id="TIGR00229">
    <property type="entry name" value="sensory_box"/>
    <property type="match status" value="1"/>
</dbReference>
<dbReference type="CDD" id="cd00130">
    <property type="entry name" value="PAS"/>
    <property type="match status" value="1"/>
</dbReference>
<comment type="catalytic activity">
    <reaction evidence="1">
        <text>ATP + protein L-histidine = ADP + protein N-phospho-L-histidine.</text>
        <dbReference type="EC" id="2.7.13.3"/>
    </reaction>
</comment>
<dbReference type="SMART" id="SM00388">
    <property type="entry name" value="HisKA"/>
    <property type="match status" value="1"/>
</dbReference>
<dbReference type="PANTHER" id="PTHR43304:SF1">
    <property type="entry name" value="PAC DOMAIN-CONTAINING PROTEIN"/>
    <property type="match status" value="1"/>
</dbReference>
<dbReference type="GO" id="GO:0000155">
    <property type="term" value="F:phosphorelay sensor kinase activity"/>
    <property type="evidence" value="ECO:0007669"/>
    <property type="project" value="InterPro"/>
</dbReference>
<dbReference type="Proteomes" id="UP000446768">
    <property type="component" value="Unassembled WGS sequence"/>
</dbReference>
<dbReference type="RefSeq" id="WP_154376167.1">
    <property type="nucleotide sequence ID" value="NZ_WKJJ01000010.1"/>
</dbReference>
<evidence type="ECO:0000256" key="4">
    <source>
        <dbReference type="ARBA" id="ARBA00022679"/>
    </source>
</evidence>
<comment type="caution">
    <text evidence="10">The sequence shown here is derived from an EMBL/GenBank/DDBJ whole genome shotgun (WGS) entry which is preliminary data.</text>
</comment>
<dbReference type="AlphaFoldDB" id="A0A7X2LV38"/>
<dbReference type="Pfam" id="PF02518">
    <property type="entry name" value="HATPase_c"/>
    <property type="match status" value="1"/>
</dbReference>
<dbReference type="PRINTS" id="PR00344">
    <property type="entry name" value="BCTRLSENSOR"/>
</dbReference>
<protein>
    <recommendedName>
        <fullName evidence="2">histidine kinase</fullName>
        <ecNumber evidence="2">2.7.13.3</ecNumber>
    </recommendedName>
</protein>
<dbReference type="InterPro" id="IPR052162">
    <property type="entry name" value="Sensor_kinase/Photoreceptor"/>
</dbReference>
<accession>A0A7X2LV38</accession>
<keyword evidence="3" id="KW-0597">Phosphoprotein</keyword>
<evidence type="ECO:0000259" key="7">
    <source>
        <dbReference type="PROSITE" id="PS50109"/>
    </source>
</evidence>
<evidence type="ECO:0000256" key="6">
    <source>
        <dbReference type="SAM" id="Phobius"/>
    </source>
</evidence>
<keyword evidence="5" id="KW-0418">Kinase</keyword>
<evidence type="ECO:0000259" key="8">
    <source>
        <dbReference type="PROSITE" id="PS50112"/>
    </source>
</evidence>
<keyword evidence="4" id="KW-0808">Transferase</keyword>
<dbReference type="InterPro" id="IPR003661">
    <property type="entry name" value="HisK_dim/P_dom"/>
</dbReference>
<keyword evidence="6" id="KW-1133">Transmembrane helix</keyword>
<dbReference type="InterPro" id="IPR036097">
    <property type="entry name" value="HisK_dim/P_sf"/>
</dbReference>
<dbReference type="InterPro" id="IPR000014">
    <property type="entry name" value="PAS"/>
</dbReference>
<dbReference type="Gene3D" id="3.30.450.20">
    <property type="entry name" value="PAS domain"/>
    <property type="match status" value="3"/>
</dbReference>
<evidence type="ECO:0000313" key="11">
    <source>
        <dbReference type="Proteomes" id="UP000446768"/>
    </source>
</evidence>
<dbReference type="SMART" id="SM00091">
    <property type="entry name" value="PAS"/>
    <property type="match status" value="1"/>
</dbReference>
<dbReference type="EMBL" id="WKJJ01000010">
    <property type="protein sequence ID" value="MRV73529.1"/>
    <property type="molecule type" value="Genomic_DNA"/>
</dbReference>
<dbReference type="InterPro" id="IPR001610">
    <property type="entry name" value="PAC"/>
</dbReference>
<keyword evidence="11" id="KW-1185">Reference proteome</keyword>